<dbReference type="Proteomes" id="UP000317257">
    <property type="component" value="Unassembled WGS sequence"/>
</dbReference>
<protein>
    <submittedName>
        <fullName evidence="1">Uncharacterized protein</fullName>
    </submittedName>
</protein>
<gene>
    <name evidence="1" type="ORF">ED733_001105</name>
</gene>
<evidence type="ECO:0000313" key="1">
    <source>
        <dbReference type="EMBL" id="TWU70775.1"/>
    </source>
</evidence>
<dbReference type="AlphaFoldDB" id="A0A5C6FYF6"/>
<organism evidence="1 2">
    <name type="scientific">Metarhizium rileyi (strain RCEF 4871)</name>
    <name type="common">Nomuraea rileyi</name>
    <dbReference type="NCBI Taxonomy" id="1649241"/>
    <lineage>
        <taxon>Eukaryota</taxon>
        <taxon>Fungi</taxon>
        <taxon>Dikarya</taxon>
        <taxon>Ascomycota</taxon>
        <taxon>Pezizomycotina</taxon>
        <taxon>Sordariomycetes</taxon>
        <taxon>Hypocreomycetidae</taxon>
        <taxon>Hypocreales</taxon>
        <taxon>Clavicipitaceae</taxon>
        <taxon>Metarhizium</taxon>
    </lineage>
</organism>
<accession>A0A5C6FYF6</accession>
<dbReference type="EMBL" id="SBHS01000062">
    <property type="protein sequence ID" value="TWU70775.1"/>
    <property type="molecule type" value="Genomic_DNA"/>
</dbReference>
<name>A0A5C6FYF6_METRR</name>
<comment type="caution">
    <text evidence="1">The sequence shown here is derived from an EMBL/GenBank/DDBJ whole genome shotgun (WGS) entry which is preliminary data.</text>
</comment>
<reference evidence="2" key="1">
    <citation type="submission" date="2018-12" db="EMBL/GenBank/DDBJ databases">
        <title>The complete genome of Metarhizium rileyi, a key fungal pathogen of Lepidoptera.</title>
        <authorList>
            <person name="Binneck E."/>
            <person name="Lastra C.C.L."/>
            <person name="Sosa-Gomez D.R."/>
        </authorList>
    </citation>
    <scope>NUCLEOTIDE SEQUENCE [LARGE SCALE GENOMIC DNA]</scope>
    <source>
        <strain evidence="2">Cep018-CH2</strain>
    </source>
</reference>
<sequence>MSPRAAHLLDSIHDTIQEILEPNSVSGAIFEVHLEVLWELPAFLEARSLHTFDEVFLSTGDICKAYAEKTWPETGDTILDTLEGLIEVSHSSGSEDKKHQYEIQLTWRRQPEGDRVEASSCFTARIKGRFHHIVAITQQLAWCTAAFRSPGTQEKTSVSEVELTRSTSGCNIRGKILPRTREMCHNAEYQGLMSSEAGWLQKQCEANRYAPLDDMDMAGMKRHRVIFQPVATPS</sequence>
<evidence type="ECO:0000313" key="2">
    <source>
        <dbReference type="Proteomes" id="UP000317257"/>
    </source>
</evidence>
<proteinExistence type="predicted"/>